<keyword evidence="5" id="KW-0472">Membrane</keyword>
<name>A0A6M0H694_9CLOT</name>
<dbReference type="AlphaFoldDB" id="A0A6M0H694"/>
<evidence type="ECO:0000256" key="5">
    <source>
        <dbReference type="SAM" id="Phobius"/>
    </source>
</evidence>
<dbReference type="Gene3D" id="3.40.50.300">
    <property type="entry name" value="P-loop containing nucleotide triphosphate hydrolases"/>
    <property type="match status" value="1"/>
</dbReference>
<keyword evidence="4 7" id="KW-0067">ATP-binding</keyword>
<evidence type="ECO:0000256" key="3">
    <source>
        <dbReference type="ARBA" id="ARBA00022741"/>
    </source>
</evidence>
<proteinExistence type="inferred from homology"/>
<evidence type="ECO:0000313" key="8">
    <source>
        <dbReference type="Proteomes" id="UP000481872"/>
    </source>
</evidence>
<dbReference type="SUPFAM" id="SSF52540">
    <property type="entry name" value="P-loop containing nucleoside triphosphate hydrolases"/>
    <property type="match status" value="1"/>
</dbReference>
<protein>
    <submittedName>
        <fullName evidence="7">ATP-binding cassette domain-containing protein</fullName>
    </submittedName>
</protein>
<dbReference type="Proteomes" id="UP000481872">
    <property type="component" value="Unassembled WGS sequence"/>
</dbReference>
<dbReference type="PANTHER" id="PTHR42711:SF5">
    <property type="entry name" value="ABC TRANSPORTER ATP-BINDING PROTEIN NATA"/>
    <property type="match status" value="1"/>
</dbReference>
<evidence type="ECO:0000256" key="2">
    <source>
        <dbReference type="ARBA" id="ARBA00022448"/>
    </source>
</evidence>
<dbReference type="GO" id="GO:0016887">
    <property type="term" value="F:ATP hydrolysis activity"/>
    <property type="evidence" value="ECO:0007669"/>
    <property type="project" value="InterPro"/>
</dbReference>
<gene>
    <name evidence="7" type="ORF">G3M99_11050</name>
</gene>
<organism evidence="7 8">
    <name type="scientific">Clostridium senegalense</name>
    <dbReference type="NCBI Taxonomy" id="1465809"/>
    <lineage>
        <taxon>Bacteria</taxon>
        <taxon>Bacillati</taxon>
        <taxon>Bacillota</taxon>
        <taxon>Clostridia</taxon>
        <taxon>Eubacteriales</taxon>
        <taxon>Clostridiaceae</taxon>
        <taxon>Clostridium</taxon>
    </lineage>
</organism>
<keyword evidence="2" id="KW-0813">Transport</keyword>
<sequence>MGNLINPQYTEKVAVENFNVIANDCEIIGIIGLNGAGKTTIIKMLCGIMQPDKGTIFIPCRIALNKYNNIDVFIIILVPIMLMIIFFYVFKNGVKKYDAVNM</sequence>
<dbReference type="InterPro" id="IPR027417">
    <property type="entry name" value="P-loop_NTPase"/>
</dbReference>
<reference evidence="7 8" key="1">
    <citation type="submission" date="2020-02" db="EMBL/GenBank/DDBJ databases">
        <title>Genome assembly of a novel Clostridium senegalense strain.</title>
        <authorList>
            <person name="Gupta T.B."/>
            <person name="Jauregui R."/>
            <person name="Maclean P."/>
            <person name="Nawarathana A."/>
            <person name="Brightwell G."/>
        </authorList>
    </citation>
    <scope>NUCLEOTIDE SEQUENCE [LARGE SCALE GENOMIC DNA]</scope>
    <source>
        <strain evidence="7 8">AGRFS4</strain>
    </source>
</reference>
<dbReference type="EMBL" id="JAAGPU010000019">
    <property type="protein sequence ID" value="NEU05381.1"/>
    <property type="molecule type" value="Genomic_DNA"/>
</dbReference>
<keyword evidence="5" id="KW-1133">Transmembrane helix</keyword>
<keyword evidence="5" id="KW-0812">Transmembrane</keyword>
<keyword evidence="8" id="KW-1185">Reference proteome</keyword>
<evidence type="ECO:0000256" key="1">
    <source>
        <dbReference type="ARBA" id="ARBA00005417"/>
    </source>
</evidence>
<evidence type="ECO:0000256" key="4">
    <source>
        <dbReference type="ARBA" id="ARBA00022840"/>
    </source>
</evidence>
<dbReference type="InterPro" id="IPR050763">
    <property type="entry name" value="ABC_transporter_ATP-binding"/>
</dbReference>
<accession>A0A6M0H694</accession>
<feature type="transmembrane region" description="Helical" evidence="5">
    <location>
        <begin position="72"/>
        <end position="90"/>
    </location>
</feature>
<evidence type="ECO:0000259" key="6">
    <source>
        <dbReference type="Pfam" id="PF00005"/>
    </source>
</evidence>
<keyword evidence="3" id="KW-0547">Nucleotide-binding</keyword>
<feature type="domain" description="ABC transporter" evidence="6">
    <location>
        <begin position="16"/>
        <end position="58"/>
    </location>
</feature>
<dbReference type="Pfam" id="PF00005">
    <property type="entry name" value="ABC_tran"/>
    <property type="match status" value="1"/>
</dbReference>
<evidence type="ECO:0000313" key="7">
    <source>
        <dbReference type="EMBL" id="NEU05381.1"/>
    </source>
</evidence>
<dbReference type="GO" id="GO:0005524">
    <property type="term" value="F:ATP binding"/>
    <property type="evidence" value="ECO:0007669"/>
    <property type="project" value="UniProtKB-KW"/>
</dbReference>
<comment type="caution">
    <text evidence="7">The sequence shown here is derived from an EMBL/GenBank/DDBJ whole genome shotgun (WGS) entry which is preliminary data.</text>
</comment>
<comment type="similarity">
    <text evidence="1">Belongs to the ABC transporter superfamily.</text>
</comment>
<dbReference type="PANTHER" id="PTHR42711">
    <property type="entry name" value="ABC TRANSPORTER ATP-BINDING PROTEIN"/>
    <property type="match status" value="1"/>
</dbReference>
<dbReference type="InterPro" id="IPR003439">
    <property type="entry name" value="ABC_transporter-like_ATP-bd"/>
</dbReference>